<dbReference type="Gene3D" id="3.30.559.10">
    <property type="entry name" value="Chloramphenicol acetyltransferase-like domain"/>
    <property type="match status" value="1"/>
</dbReference>
<keyword evidence="2" id="KW-1185">Reference proteome</keyword>
<dbReference type="SUPFAM" id="SSF52777">
    <property type="entry name" value="CoA-dependent acyltransferases"/>
    <property type="match status" value="1"/>
</dbReference>
<organism evidence="1 2">
    <name type="scientific">Hoyosella rhizosphaerae</name>
    <dbReference type="NCBI Taxonomy" id="1755582"/>
    <lineage>
        <taxon>Bacteria</taxon>
        <taxon>Bacillati</taxon>
        <taxon>Actinomycetota</taxon>
        <taxon>Actinomycetes</taxon>
        <taxon>Mycobacteriales</taxon>
        <taxon>Hoyosellaceae</taxon>
        <taxon>Hoyosella</taxon>
    </lineage>
</organism>
<evidence type="ECO:0000313" key="1">
    <source>
        <dbReference type="EMBL" id="GGC65490.1"/>
    </source>
</evidence>
<sequence>MWKYNRPIDREKLESFHRRLASGTLARRVVRTCIPAARDRWITEANPLPIDHHPEQLSADDVEAWISDKGHSYVSGTGPTWRMAVAELDTGGAIVSVVASHSVVDGHAFTLALTAAALGVPPRAPADPEIPPRWKVLSADIVQATRQIPSIAHALVALPGVLRFEAPRSPQVEASAAQLEHDDDIADIYDALTSPIGEFRFPGVSLPVSTEQWSARAQALGGTPNTLFMAIAASIAQRLGRTRPDGSVELAIPVSTRTPDDDRANAISGVKLPLDPSAVRDDLSPVRADLKQTLIAAATNPHPLEPLLPLLNALPNILVRKLANAFLLGDYTSVGCSNVGSTDARLLNIDGAPADHMMMTFVLQGYAPRDIPKTGGRLNVGIIDNAGIIRLRIYGFDPRTPLGPDDLRTLSEHVLTEWGLDALTW</sequence>
<dbReference type="Proteomes" id="UP000641514">
    <property type="component" value="Unassembled WGS sequence"/>
</dbReference>
<evidence type="ECO:0000313" key="2">
    <source>
        <dbReference type="Proteomes" id="UP000641514"/>
    </source>
</evidence>
<protein>
    <submittedName>
        <fullName evidence="1">Uncharacterized protein</fullName>
    </submittedName>
</protein>
<comment type="caution">
    <text evidence="1">The sequence shown here is derived from an EMBL/GenBank/DDBJ whole genome shotgun (WGS) entry which is preliminary data.</text>
</comment>
<dbReference type="AlphaFoldDB" id="A0A916XE82"/>
<dbReference type="EMBL" id="BMJH01000002">
    <property type="protein sequence ID" value="GGC65490.1"/>
    <property type="molecule type" value="Genomic_DNA"/>
</dbReference>
<reference evidence="1" key="1">
    <citation type="journal article" date="2014" name="Int. J. Syst. Evol. Microbiol.">
        <title>Complete genome sequence of Corynebacterium casei LMG S-19264T (=DSM 44701T), isolated from a smear-ripened cheese.</title>
        <authorList>
            <consortium name="US DOE Joint Genome Institute (JGI-PGF)"/>
            <person name="Walter F."/>
            <person name="Albersmeier A."/>
            <person name="Kalinowski J."/>
            <person name="Ruckert C."/>
        </authorList>
    </citation>
    <scope>NUCLEOTIDE SEQUENCE</scope>
    <source>
        <strain evidence="1">CGMCC 1.15478</strain>
    </source>
</reference>
<dbReference type="InterPro" id="IPR023213">
    <property type="entry name" value="CAT-like_dom_sf"/>
</dbReference>
<gene>
    <name evidence="1" type="ORF">GCM10011410_17440</name>
</gene>
<name>A0A916XE82_9ACTN</name>
<proteinExistence type="predicted"/>
<accession>A0A916XE82</accession>
<reference evidence="1" key="2">
    <citation type="submission" date="2020-09" db="EMBL/GenBank/DDBJ databases">
        <authorList>
            <person name="Sun Q."/>
            <person name="Zhou Y."/>
        </authorList>
    </citation>
    <scope>NUCLEOTIDE SEQUENCE</scope>
    <source>
        <strain evidence="1">CGMCC 1.15478</strain>
    </source>
</reference>